<accession>A0A7S3KXN0</accession>
<evidence type="ECO:0000256" key="3">
    <source>
        <dbReference type="ARBA" id="ARBA00022741"/>
    </source>
</evidence>
<dbReference type="Gene3D" id="3.90.79.10">
    <property type="entry name" value="Nucleoside Triphosphate Pyrophosphohydrolase"/>
    <property type="match status" value="1"/>
</dbReference>
<sequence length="411" mass="46617">MDLLAFAVAAATGTLVLRIYGGSSRGGGDDNDTSSLYFVTSTNEPLPDNQPPSDREQWHRATYVLVMHDPPDMFYEPKEWSHTPVLLCKLKNKEGNEKLALPCGPLRRGETYIDCGTRVLRSLTGVDVSQPQNCLHHLFTFPYNTTGVKQWADFFECVHRGALENLKDGGKDFVCMSLEELKEKVQESVDLFEEESYYAARLYFQRQMDLRAKRRLLKGYSSVDLDNYGMRTEHKPIVFKADEDDSERGGALDYTMQTDDGMSPKLLLKADIVLLGVSRAGKTPLSLLLSQTKGIKVANIPLVLEVPPPRQLISVDARRVFVITQKAEHLQQVRRERLRREMKNRRVGSRSTYADPDYVQRDLDNATVLARKHGYTIVDITDRAMEEAASLIMSKLKERFPDQDFGDTSML</sequence>
<dbReference type="PANTHER" id="PTHR31756:SF3">
    <property type="entry name" value="PYRUVATE, PHOSPHATE DIKINASE REGULATORY PROTEIN 1, CHLOROPLASTIC"/>
    <property type="match status" value="1"/>
</dbReference>
<dbReference type="Pfam" id="PF03618">
    <property type="entry name" value="Kinase-PPPase"/>
    <property type="match status" value="1"/>
</dbReference>
<evidence type="ECO:0000313" key="6">
    <source>
        <dbReference type="EMBL" id="CAE0402292.1"/>
    </source>
</evidence>
<feature type="domain" description="Nudix hydrolase" evidence="5">
    <location>
        <begin position="57"/>
        <end position="198"/>
    </location>
</feature>
<proteinExistence type="predicted"/>
<evidence type="ECO:0000259" key="5">
    <source>
        <dbReference type="PROSITE" id="PS51462"/>
    </source>
</evidence>
<dbReference type="InterPro" id="IPR000086">
    <property type="entry name" value="NUDIX_hydrolase_dom"/>
</dbReference>
<gene>
    <name evidence="6" type="ORF">ACOF00016_LOCUS585</name>
</gene>
<evidence type="ECO:0000256" key="4">
    <source>
        <dbReference type="ARBA" id="ARBA00022777"/>
    </source>
</evidence>
<keyword evidence="1" id="KW-0723">Serine/threonine-protein kinase</keyword>
<dbReference type="SUPFAM" id="SSF55811">
    <property type="entry name" value="Nudix"/>
    <property type="match status" value="1"/>
</dbReference>
<protein>
    <recommendedName>
        <fullName evidence="5">Nudix hydrolase domain-containing protein</fullName>
    </recommendedName>
</protein>
<evidence type="ECO:0000256" key="2">
    <source>
        <dbReference type="ARBA" id="ARBA00022679"/>
    </source>
</evidence>
<reference evidence="6" key="1">
    <citation type="submission" date="2021-01" db="EMBL/GenBank/DDBJ databases">
        <authorList>
            <person name="Corre E."/>
            <person name="Pelletier E."/>
            <person name="Niang G."/>
            <person name="Scheremetjew M."/>
            <person name="Finn R."/>
            <person name="Kale V."/>
            <person name="Holt S."/>
            <person name="Cochrane G."/>
            <person name="Meng A."/>
            <person name="Brown T."/>
            <person name="Cohen L."/>
        </authorList>
    </citation>
    <scope>NUCLEOTIDE SEQUENCE</scope>
    <source>
        <strain evidence="6">CCMP127</strain>
    </source>
</reference>
<dbReference type="GO" id="GO:0005524">
    <property type="term" value="F:ATP binding"/>
    <property type="evidence" value="ECO:0007669"/>
    <property type="project" value="InterPro"/>
</dbReference>
<dbReference type="EMBL" id="HBIM01000673">
    <property type="protein sequence ID" value="CAE0402292.1"/>
    <property type="molecule type" value="Transcribed_RNA"/>
</dbReference>
<dbReference type="AlphaFoldDB" id="A0A7S3KXN0"/>
<dbReference type="PROSITE" id="PS51462">
    <property type="entry name" value="NUDIX"/>
    <property type="match status" value="1"/>
</dbReference>
<dbReference type="PANTHER" id="PTHR31756">
    <property type="entry name" value="PYRUVATE, PHOSPHATE DIKINASE REGULATORY PROTEIN 1, CHLOROPLASTIC"/>
    <property type="match status" value="1"/>
</dbReference>
<dbReference type="GO" id="GO:0004674">
    <property type="term" value="F:protein serine/threonine kinase activity"/>
    <property type="evidence" value="ECO:0007669"/>
    <property type="project" value="UniProtKB-KW"/>
</dbReference>
<organism evidence="6">
    <name type="scientific">Amphora coffeiformis</name>
    <dbReference type="NCBI Taxonomy" id="265554"/>
    <lineage>
        <taxon>Eukaryota</taxon>
        <taxon>Sar</taxon>
        <taxon>Stramenopiles</taxon>
        <taxon>Ochrophyta</taxon>
        <taxon>Bacillariophyta</taxon>
        <taxon>Bacillariophyceae</taxon>
        <taxon>Bacillariophycidae</taxon>
        <taxon>Thalassiophysales</taxon>
        <taxon>Catenulaceae</taxon>
        <taxon>Amphora</taxon>
    </lineage>
</organism>
<keyword evidence="4" id="KW-0418">Kinase</keyword>
<keyword evidence="2" id="KW-0808">Transferase</keyword>
<keyword evidence="3" id="KW-0547">Nucleotide-binding</keyword>
<name>A0A7S3KXN0_9STRA</name>
<evidence type="ECO:0000256" key="1">
    <source>
        <dbReference type="ARBA" id="ARBA00022527"/>
    </source>
</evidence>
<dbReference type="InterPro" id="IPR015797">
    <property type="entry name" value="NUDIX_hydrolase-like_dom_sf"/>
</dbReference>
<dbReference type="InterPro" id="IPR005177">
    <property type="entry name" value="Kinase-pyrophosphorylase"/>
</dbReference>